<proteinExistence type="predicted"/>
<accession>A0A0R3RFS1</accession>
<keyword evidence="3" id="KW-1185">Reference proteome</keyword>
<dbReference type="Gene3D" id="1.10.8.60">
    <property type="match status" value="1"/>
</dbReference>
<dbReference type="PANTHER" id="PTHR10763:SF26">
    <property type="entry name" value="CELL DIVISION CONTROL PROTEIN 6 HOMOLOG"/>
    <property type="match status" value="1"/>
</dbReference>
<evidence type="ECO:0000256" key="1">
    <source>
        <dbReference type="ARBA" id="ARBA00022705"/>
    </source>
</evidence>
<dbReference type="InterPro" id="IPR003593">
    <property type="entry name" value="AAA+_ATPase"/>
</dbReference>
<dbReference type="STRING" id="1147741.A0A0R3RFS1"/>
<dbReference type="GO" id="GO:0003688">
    <property type="term" value="F:DNA replication origin binding"/>
    <property type="evidence" value="ECO:0007669"/>
    <property type="project" value="TreeGrafter"/>
</dbReference>
<evidence type="ECO:0000259" key="2">
    <source>
        <dbReference type="SMART" id="SM00382"/>
    </source>
</evidence>
<feature type="domain" description="AAA+ ATPase" evidence="2">
    <location>
        <begin position="68"/>
        <end position="221"/>
    </location>
</feature>
<name>A0A0R3RFS1_9BILA</name>
<dbReference type="InterPro" id="IPR041664">
    <property type="entry name" value="AAA_16"/>
</dbReference>
<dbReference type="AlphaFoldDB" id="A0A0R3RFS1"/>
<organism evidence="3 4">
    <name type="scientific">Elaeophora elaphi</name>
    <dbReference type="NCBI Taxonomy" id="1147741"/>
    <lineage>
        <taxon>Eukaryota</taxon>
        <taxon>Metazoa</taxon>
        <taxon>Ecdysozoa</taxon>
        <taxon>Nematoda</taxon>
        <taxon>Chromadorea</taxon>
        <taxon>Rhabditida</taxon>
        <taxon>Spirurina</taxon>
        <taxon>Spiruromorpha</taxon>
        <taxon>Filarioidea</taxon>
        <taxon>Onchocercidae</taxon>
        <taxon>Elaeophora</taxon>
    </lineage>
</organism>
<dbReference type="CDD" id="cd00009">
    <property type="entry name" value="AAA"/>
    <property type="match status" value="1"/>
</dbReference>
<dbReference type="GO" id="GO:0005634">
    <property type="term" value="C:nucleus"/>
    <property type="evidence" value="ECO:0007669"/>
    <property type="project" value="TreeGrafter"/>
</dbReference>
<keyword evidence="1" id="KW-0235">DNA replication</keyword>
<protein>
    <submittedName>
        <fullName evidence="4">AAA domain-containing protein</fullName>
    </submittedName>
</protein>
<evidence type="ECO:0000313" key="3">
    <source>
        <dbReference type="Proteomes" id="UP000050640"/>
    </source>
</evidence>
<dbReference type="SMART" id="SM00382">
    <property type="entry name" value="AAA"/>
    <property type="match status" value="1"/>
</dbReference>
<dbReference type="GO" id="GO:0033314">
    <property type="term" value="P:mitotic DNA replication checkpoint signaling"/>
    <property type="evidence" value="ECO:0007669"/>
    <property type="project" value="TreeGrafter"/>
</dbReference>
<dbReference type="GO" id="GO:0006270">
    <property type="term" value="P:DNA replication initiation"/>
    <property type="evidence" value="ECO:0007669"/>
    <property type="project" value="TreeGrafter"/>
</dbReference>
<dbReference type="SUPFAM" id="SSF52540">
    <property type="entry name" value="P-loop containing nucleoside triphosphate hydrolases"/>
    <property type="match status" value="1"/>
</dbReference>
<dbReference type="InterPro" id="IPR050311">
    <property type="entry name" value="ORC1/CDC6"/>
</dbReference>
<dbReference type="Gene3D" id="3.40.50.300">
    <property type="entry name" value="P-loop containing nucleotide triphosphate hydrolases"/>
    <property type="match status" value="1"/>
</dbReference>
<dbReference type="Pfam" id="PF13191">
    <property type="entry name" value="AAA_16"/>
    <property type="match status" value="1"/>
</dbReference>
<dbReference type="PANTHER" id="PTHR10763">
    <property type="entry name" value="CELL DIVISION CONTROL PROTEIN 6-RELATED"/>
    <property type="match status" value="1"/>
</dbReference>
<dbReference type="Proteomes" id="UP000050640">
    <property type="component" value="Unplaced"/>
</dbReference>
<evidence type="ECO:0000313" key="4">
    <source>
        <dbReference type="WBParaSite" id="EEL_0000021901-mRNA-1"/>
    </source>
</evidence>
<reference evidence="4" key="1">
    <citation type="submission" date="2017-02" db="UniProtKB">
        <authorList>
            <consortium name="WormBaseParasite"/>
        </authorList>
    </citation>
    <scope>IDENTIFICATION</scope>
</reference>
<sequence>MVKRKKRLEYAYEQYSSNSKHFKNESRLHQYDVENSILENNVSETLFGREKEVALVEKLLREGILNQRPTSIFISGPPGTGKTLAIKTILQRMLSQHSVHSTYINCASENSERDMLTAVLNGCSKSSKKFSAKKLLVEFHKVLTKMNKYTIIVLDEIDYTKPKDRDFICSMFQLPDLYENISLIGIANTLDLMEQLKHRLKSVPELLVFAPYTEVQLQHILAKKLKRNNDESAIELCARKVAAMTGDARKAVQVARRSLSADLSGETSCRNVFGTLSSVYGSPLLQAKIPLQQKILLATMVRLADSNSSTIVEKGSYNFEFCFLVYFLAFATVKILN</sequence>
<dbReference type="WBParaSite" id="EEL_0000021901-mRNA-1">
    <property type="protein sequence ID" value="EEL_0000021901-mRNA-1"/>
    <property type="gene ID" value="EEL_0000021901"/>
</dbReference>
<dbReference type="InterPro" id="IPR027417">
    <property type="entry name" value="P-loop_NTPase"/>
</dbReference>